<name>A0ABV7XEW9_9SPHN</name>
<comment type="caution">
    <text evidence="3">The sequence shown here is derived from an EMBL/GenBank/DDBJ whole genome shotgun (WGS) entry which is preliminary data.</text>
</comment>
<accession>A0ABV7XEW9</accession>
<feature type="modified residue" description="4-aspartylphosphate" evidence="1">
    <location>
        <position position="60"/>
    </location>
</feature>
<dbReference type="EMBL" id="JBHRXV010000011">
    <property type="protein sequence ID" value="MFC3713818.1"/>
    <property type="molecule type" value="Genomic_DNA"/>
</dbReference>
<proteinExistence type="predicted"/>
<keyword evidence="4" id="KW-1185">Reference proteome</keyword>
<evidence type="ECO:0000313" key="3">
    <source>
        <dbReference type="EMBL" id="MFC3713818.1"/>
    </source>
</evidence>
<gene>
    <name evidence="3" type="ORF">ACFOMD_14675</name>
</gene>
<dbReference type="InterPro" id="IPR001789">
    <property type="entry name" value="Sig_transdc_resp-reg_receiver"/>
</dbReference>
<reference evidence="4" key="1">
    <citation type="journal article" date="2019" name="Int. J. Syst. Evol. Microbiol.">
        <title>The Global Catalogue of Microorganisms (GCM) 10K type strain sequencing project: providing services to taxonomists for standard genome sequencing and annotation.</title>
        <authorList>
            <consortium name="The Broad Institute Genomics Platform"/>
            <consortium name="The Broad Institute Genome Sequencing Center for Infectious Disease"/>
            <person name="Wu L."/>
            <person name="Ma J."/>
        </authorList>
    </citation>
    <scope>NUCLEOTIDE SEQUENCE [LARGE SCALE GENOMIC DNA]</scope>
    <source>
        <strain evidence="4">KCTC 42644</strain>
    </source>
</reference>
<evidence type="ECO:0000259" key="2">
    <source>
        <dbReference type="PROSITE" id="PS50110"/>
    </source>
</evidence>
<evidence type="ECO:0000256" key="1">
    <source>
        <dbReference type="PROSITE-ProRule" id="PRU00169"/>
    </source>
</evidence>
<dbReference type="Proteomes" id="UP001595615">
    <property type="component" value="Unassembled WGS sequence"/>
</dbReference>
<keyword evidence="1" id="KW-0597">Phosphoprotein</keyword>
<dbReference type="PROSITE" id="PS50110">
    <property type="entry name" value="RESPONSE_REGULATORY"/>
    <property type="match status" value="1"/>
</dbReference>
<organism evidence="3 4">
    <name type="scientific">Sphingoaurantiacus capsulatus</name>
    <dbReference type="NCBI Taxonomy" id="1771310"/>
    <lineage>
        <taxon>Bacteria</taxon>
        <taxon>Pseudomonadati</taxon>
        <taxon>Pseudomonadota</taxon>
        <taxon>Alphaproteobacteria</taxon>
        <taxon>Sphingomonadales</taxon>
        <taxon>Sphingosinicellaceae</taxon>
        <taxon>Sphingoaurantiacus</taxon>
    </lineage>
</organism>
<protein>
    <submittedName>
        <fullName evidence="3">Response regulator</fullName>
    </submittedName>
</protein>
<dbReference type="RefSeq" id="WP_380862682.1">
    <property type="nucleotide sequence ID" value="NZ_JBHRXV010000011.1"/>
</dbReference>
<dbReference type="Gene3D" id="3.40.50.2300">
    <property type="match status" value="1"/>
</dbReference>
<sequence>MSDVALNGCRVLVVEDEVLIGMVLEDILDMLGCTLAGSAATMGEAWKAAESAAFDIAILDVNVGADSVYPLADKLLERGVPIVFATGSAPESLPARFSACTVLEKPYVYAGVETAIGKAWAAAKAG</sequence>
<dbReference type="SMART" id="SM00448">
    <property type="entry name" value="REC"/>
    <property type="match status" value="1"/>
</dbReference>
<feature type="domain" description="Response regulatory" evidence="2">
    <location>
        <begin position="10"/>
        <end position="120"/>
    </location>
</feature>
<dbReference type="Pfam" id="PF00072">
    <property type="entry name" value="Response_reg"/>
    <property type="match status" value="1"/>
</dbReference>
<dbReference type="InterPro" id="IPR011006">
    <property type="entry name" value="CheY-like_superfamily"/>
</dbReference>
<evidence type="ECO:0000313" key="4">
    <source>
        <dbReference type="Proteomes" id="UP001595615"/>
    </source>
</evidence>
<dbReference type="SUPFAM" id="SSF52172">
    <property type="entry name" value="CheY-like"/>
    <property type="match status" value="1"/>
</dbReference>